<comment type="caution">
    <text evidence="1">The sequence shown here is derived from an EMBL/GenBank/DDBJ whole genome shotgun (WGS) entry which is preliminary data.</text>
</comment>
<evidence type="ECO:0000313" key="2">
    <source>
        <dbReference type="Proteomes" id="UP001234178"/>
    </source>
</evidence>
<sequence>MTRLIASYFLRPGRTLNPPQFNHICPYFENRNVMTPLAGGEMRILILFTLRNRNTPEKK</sequence>
<dbReference type="EMBL" id="JAOYFB010000038">
    <property type="protein sequence ID" value="KAK4026070.1"/>
    <property type="molecule type" value="Genomic_DNA"/>
</dbReference>
<accession>A0ABR0ALR5</accession>
<name>A0ABR0ALR5_9CRUS</name>
<keyword evidence="2" id="KW-1185">Reference proteome</keyword>
<reference evidence="1 2" key="1">
    <citation type="journal article" date="2023" name="Nucleic Acids Res.">
        <title>The hologenome of Daphnia magna reveals possible DNA methylation and microbiome-mediated evolution of the host genome.</title>
        <authorList>
            <person name="Chaturvedi A."/>
            <person name="Li X."/>
            <person name="Dhandapani V."/>
            <person name="Marshall H."/>
            <person name="Kissane S."/>
            <person name="Cuenca-Cambronero M."/>
            <person name="Asole G."/>
            <person name="Calvet F."/>
            <person name="Ruiz-Romero M."/>
            <person name="Marangio P."/>
            <person name="Guigo R."/>
            <person name="Rago D."/>
            <person name="Mirbahai L."/>
            <person name="Eastwood N."/>
            <person name="Colbourne J.K."/>
            <person name="Zhou J."/>
            <person name="Mallon E."/>
            <person name="Orsini L."/>
        </authorList>
    </citation>
    <scope>NUCLEOTIDE SEQUENCE [LARGE SCALE GENOMIC DNA]</scope>
    <source>
        <strain evidence="1">LRV0_1</strain>
    </source>
</reference>
<protein>
    <submittedName>
        <fullName evidence="1">Uncharacterized protein</fullName>
    </submittedName>
</protein>
<evidence type="ECO:0000313" key="1">
    <source>
        <dbReference type="EMBL" id="KAK4026070.1"/>
    </source>
</evidence>
<dbReference type="Proteomes" id="UP001234178">
    <property type="component" value="Unassembled WGS sequence"/>
</dbReference>
<organism evidence="1 2">
    <name type="scientific">Daphnia magna</name>
    <dbReference type="NCBI Taxonomy" id="35525"/>
    <lineage>
        <taxon>Eukaryota</taxon>
        <taxon>Metazoa</taxon>
        <taxon>Ecdysozoa</taxon>
        <taxon>Arthropoda</taxon>
        <taxon>Crustacea</taxon>
        <taxon>Branchiopoda</taxon>
        <taxon>Diplostraca</taxon>
        <taxon>Cladocera</taxon>
        <taxon>Anomopoda</taxon>
        <taxon>Daphniidae</taxon>
        <taxon>Daphnia</taxon>
    </lineage>
</organism>
<gene>
    <name evidence="1" type="ORF">OUZ56_015095</name>
</gene>
<proteinExistence type="predicted"/>